<dbReference type="Gene3D" id="3.30.230.10">
    <property type="match status" value="1"/>
</dbReference>
<dbReference type="InterPro" id="IPR041431">
    <property type="entry name" value="Mvd1_C"/>
</dbReference>
<keyword evidence="7" id="KW-0456">Lyase</keyword>
<keyword evidence="4" id="KW-0547">Nucleotide-binding</keyword>
<dbReference type="InterPro" id="IPR014721">
    <property type="entry name" value="Ribsml_uS5_D2-typ_fold_subgr"/>
</dbReference>
<evidence type="ECO:0000259" key="9">
    <source>
        <dbReference type="Pfam" id="PF22700"/>
    </source>
</evidence>
<protein>
    <recommendedName>
        <fullName evidence="2">diphosphomevalonate decarboxylase</fullName>
        <ecNumber evidence="2">4.1.1.33</ecNumber>
    </recommendedName>
</protein>
<dbReference type="InterPro" id="IPR005935">
    <property type="entry name" value="Mev_decarb"/>
</dbReference>
<feature type="domain" description="Mvd1 C-terminal" evidence="8">
    <location>
        <begin position="197"/>
        <end position="327"/>
    </location>
</feature>
<evidence type="ECO:0000256" key="5">
    <source>
        <dbReference type="ARBA" id="ARBA00022840"/>
    </source>
</evidence>
<dbReference type="Pfam" id="PF18376">
    <property type="entry name" value="MDD_C"/>
    <property type="match status" value="1"/>
</dbReference>
<dbReference type="GO" id="GO:0016301">
    <property type="term" value="F:kinase activity"/>
    <property type="evidence" value="ECO:0007669"/>
    <property type="project" value="UniProtKB-KW"/>
</dbReference>
<dbReference type="SUPFAM" id="SSF55060">
    <property type="entry name" value="GHMP Kinase, C-terminal domain"/>
    <property type="match status" value="1"/>
</dbReference>
<feature type="domain" description="Diphosphomevalonate decarboxylase-like N-terminal" evidence="9">
    <location>
        <begin position="23"/>
        <end position="182"/>
    </location>
</feature>
<evidence type="ECO:0000256" key="2">
    <source>
        <dbReference type="ARBA" id="ARBA00012296"/>
    </source>
</evidence>
<name>A0A2Z3YX75_9CORY</name>
<evidence type="ECO:0000256" key="1">
    <source>
        <dbReference type="ARBA" id="ARBA00008831"/>
    </source>
</evidence>
<keyword evidence="11" id="KW-1185">Reference proteome</keyword>
<dbReference type="PANTHER" id="PTHR10977:SF3">
    <property type="entry name" value="DIPHOSPHOMEVALONATE DECARBOXYLASE"/>
    <property type="match status" value="1"/>
</dbReference>
<dbReference type="Proteomes" id="UP000247696">
    <property type="component" value="Chromosome"/>
</dbReference>
<keyword evidence="5" id="KW-0067">ATP-binding</keyword>
<dbReference type="InterPro" id="IPR029765">
    <property type="entry name" value="Mev_diP_decarb"/>
</dbReference>
<dbReference type="AlphaFoldDB" id="A0A2Z3YX75"/>
<dbReference type="GO" id="GO:0005524">
    <property type="term" value="F:ATP binding"/>
    <property type="evidence" value="ECO:0007669"/>
    <property type="project" value="UniProtKB-KW"/>
</dbReference>
<gene>
    <name evidence="10" type="primary">thrB_2</name>
    <name evidence="10" type="ORF">Csp1_19040</name>
</gene>
<dbReference type="EMBL" id="CP024988">
    <property type="protein sequence ID" value="AWT26677.1"/>
    <property type="molecule type" value="Genomic_DNA"/>
</dbReference>
<evidence type="ECO:0000256" key="3">
    <source>
        <dbReference type="ARBA" id="ARBA00022516"/>
    </source>
</evidence>
<comment type="similarity">
    <text evidence="1">Belongs to the diphosphomevalonate decarboxylase family.</text>
</comment>
<dbReference type="PANTHER" id="PTHR10977">
    <property type="entry name" value="DIPHOSPHOMEVALONATE DECARBOXYLASE"/>
    <property type="match status" value="1"/>
</dbReference>
<keyword evidence="10" id="KW-0808">Transferase</keyword>
<dbReference type="InterPro" id="IPR053859">
    <property type="entry name" value="MVD-like_N"/>
</dbReference>
<dbReference type="STRING" id="1737425.GCA_900049755_00970"/>
<keyword evidence="6" id="KW-0443">Lipid metabolism</keyword>
<dbReference type="EC" id="4.1.1.33" evidence="2"/>
<keyword evidence="10" id="KW-0418">Kinase</keyword>
<dbReference type="PIRSF" id="PIRSF015950">
    <property type="entry name" value="Mev_P_decrbx"/>
    <property type="match status" value="1"/>
</dbReference>
<dbReference type="NCBIfam" id="TIGR01240">
    <property type="entry name" value="mevDPdecarb"/>
    <property type="match status" value="1"/>
</dbReference>
<dbReference type="SUPFAM" id="SSF54211">
    <property type="entry name" value="Ribosomal protein S5 domain 2-like"/>
    <property type="match status" value="1"/>
</dbReference>
<dbReference type="InterPro" id="IPR020568">
    <property type="entry name" value="Ribosomal_Su5_D2-typ_SF"/>
</dbReference>
<evidence type="ECO:0000313" key="11">
    <source>
        <dbReference type="Proteomes" id="UP000247696"/>
    </source>
</evidence>
<sequence length="356" mass="36671">MTDAPAGEPPVPFPTGHAATATAHANIALIKYWGKADDDLIIPVTSSLSLTLDSLYTTTTVRFGTRSVTRAGADTATLDGEEVTGKALDRIVTLLDLVRSRAGTDMFAEVTSTNTVPTAAGLASSASGFAALAGAASAAAGLDLSARELSRLSRRGSGSASRSVFGGLAMWHAGTDDESSYAEPVPDPTGLADRLAMVVLVLESGPKTVSSREGMLRTVQTSPEYRPWVEAHAGHLATALAAVEAGDLGMLGAVAEENAAGMHGTMRAAVPPVEYVTGQSRAALAAVRTARREGLPAWATMDAGPNVKVLTSADRAGEVDARLRELLARDVPGLRTVVARSGPGLEISRVTTEEDA</sequence>
<dbReference type="Gene3D" id="3.30.70.890">
    <property type="entry name" value="GHMP kinase, C-terminal domain"/>
    <property type="match status" value="1"/>
</dbReference>
<accession>A0A2Z3YX75</accession>
<dbReference type="Pfam" id="PF22700">
    <property type="entry name" value="MVD-like_N"/>
    <property type="match status" value="1"/>
</dbReference>
<dbReference type="GO" id="GO:0019287">
    <property type="term" value="P:isopentenyl diphosphate biosynthetic process, mevalonate pathway"/>
    <property type="evidence" value="ECO:0007669"/>
    <property type="project" value="InterPro"/>
</dbReference>
<dbReference type="GO" id="GO:0005829">
    <property type="term" value="C:cytosol"/>
    <property type="evidence" value="ECO:0007669"/>
    <property type="project" value="InterPro"/>
</dbReference>
<dbReference type="GO" id="GO:0004163">
    <property type="term" value="F:diphosphomevalonate decarboxylase activity"/>
    <property type="evidence" value="ECO:0007669"/>
    <property type="project" value="UniProtKB-EC"/>
</dbReference>
<dbReference type="RefSeq" id="WP_227871014.1">
    <property type="nucleotide sequence ID" value="NZ_CP024988.1"/>
</dbReference>
<evidence type="ECO:0000256" key="7">
    <source>
        <dbReference type="ARBA" id="ARBA00023239"/>
    </source>
</evidence>
<evidence type="ECO:0000313" key="10">
    <source>
        <dbReference type="EMBL" id="AWT26677.1"/>
    </source>
</evidence>
<dbReference type="FunFam" id="3.30.230.10:FF:000072">
    <property type="entry name" value="Diphosphomevalonate decarboxylase"/>
    <property type="match status" value="1"/>
</dbReference>
<keyword evidence="3" id="KW-0444">Lipid biosynthesis</keyword>
<organism evidence="10 11">
    <name type="scientific">Corynebacterium provencense</name>
    <dbReference type="NCBI Taxonomy" id="1737425"/>
    <lineage>
        <taxon>Bacteria</taxon>
        <taxon>Bacillati</taxon>
        <taxon>Actinomycetota</taxon>
        <taxon>Actinomycetes</taxon>
        <taxon>Mycobacteriales</taxon>
        <taxon>Corynebacteriaceae</taxon>
        <taxon>Corynebacterium</taxon>
    </lineage>
</organism>
<reference evidence="11" key="1">
    <citation type="submission" date="2017-11" db="EMBL/GenBank/DDBJ databases">
        <title>Otitis media/interna in a cat caused by the recently described species Corynebacterium provencense.</title>
        <authorList>
            <person name="Kittl S."/>
            <person name="Brodard I."/>
            <person name="Rychener L."/>
            <person name="Jores J."/>
            <person name="Roosje P."/>
            <person name="Gobeli Brawand S."/>
        </authorList>
    </citation>
    <scope>NUCLEOTIDE SEQUENCE [LARGE SCALE GENOMIC DNA]</scope>
    <source>
        <strain evidence="11">17KM38</strain>
    </source>
</reference>
<evidence type="ECO:0000259" key="8">
    <source>
        <dbReference type="Pfam" id="PF18376"/>
    </source>
</evidence>
<evidence type="ECO:0000256" key="4">
    <source>
        <dbReference type="ARBA" id="ARBA00022741"/>
    </source>
</evidence>
<dbReference type="KEGG" id="cpre:Csp1_19040"/>
<proteinExistence type="inferred from homology"/>
<evidence type="ECO:0000256" key="6">
    <source>
        <dbReference type="ARBA" id="ARBA00023098"/>
    </source>
</evidence>
<dbReference type="InterPro" id="IPR036554">
    <property type="entry name" value="GHMP_kinase_C_sf"/>
</dbReference>